<dbReference type="Proteomes" id="UP000054337">
    <property type="component" value="Unassembled WGS sequence"/>
</dbReference>
<feature type="non-terminal residue" evidence="1">
    <location>
        <position position="1"/>
    </location>
</feature>
<name>W7DTQ2_BIPV3</name>
<dbReference type="HOGENOM" id="CLU_2928860_0_0_1"/>
<protein>
    <submittedName>
        <fullName evidence="1">Uncharacterized protein</fullName>
    </submittedName>
</protein>
<evidence type="ECO:0000313" key="1">
    <source>
        <dbReference type="EMBL" id="EUN21503.1"/>
    </source>
</evidence>
<proteinExistence type="predicted"/>
<dbReference type="RefSeq" id="XP_014551079.1">
    <property type="nucleotide sequence ID" value="XM_014695593.1"/>
</dbReference>
<evidence type="ECO:0000313" key="2">
    <source>
        <dbReference type="Proteomes" id="UP000054337"/>
    </source>
</evidence>
<dbReference type="AlphaFoldDB" id="W7DTQ2"/>
<sequence>CSHVLHLQGVLSYQADRDGHCHSPILLLSASQLSTASDTSCGAELTMRLKVHTLCTCLKRY</sequence>
<reference evidence="1 2" key="1">
    <citation type="journal article" date="2013" name="PLoS Genet.">
        <title>Comparative genome structure, secondary metabolite, and effector coding capacity across Cochliobolus pathogens.</title>
        <authorList>
            <person name="Condon B.J."/>
            <person name="Leng Y."/>
            <person name="Wu D."/>
            <person name="Bushley K.E."/>
            <person name="Ohm R.A."/>
            <person name="Otillar R."/>
            <person name="Martin J."/>
            <person name="Schackwitz W."/>
            <person name="Grimwood J."/>
            <person name="MohdZainudin N."/>
            <person name="Xue C."/>
            <person name="Wang R."/>
            <person name="Manning V.A."/>
            <person name="Dhillon B."/>
            <person name="Tu Z.J."/>
            <person name="Steffenson B.J."/>
            <person name="Salamov A."/>
            <person name="Sun H."/>
            <person name="Lowry S."/>
            <person name="LaButti K."/>
            <person name="Han J."/>
            <person name="Copeland A."/>
            <person name="Lindquist E."/>
            <person name="Barry K."/>
            <person name="Schmutz J."/>
            <person name="Baker S.E."/>
            <person name="Ciuffetti L.M."/>
            <person name="Grigoriev I.V."/>
            <person name="Zhong S."/>
            <person name="Turgeon B.G."/>
        </authorList>
    </citation>
    <scope>NUCLEOTIDE SEQUENCE [LARGE SCALE GENOMIC DNA]</scope>
    <source>
        <strain evidence="1 2">FI3</strain>
    </source>
</reference>
<organism evidence="1 2">
    <name type="scientific">Bipolaris victoriae (strain FI3)</name>
    <name type="common">Victoria blight of oats agent</name>
    <name type="synonym">Cochliobolus victoriae</name>
    <dbReference type="NCBI Taxonomy" id="930091"/>
    <lineage>
        <taxon>Eukaryota</taxon>
        <taxon>Fungi</taxon>
        <taxon>Dikarya</taxon>
        <taxon>Ascomycota</taxon>
        <taxon>Pezizomycotina</taxon>
        <taxon>Dothideomycetes</taxon>
        <taxon>Pleosporomycetidae</taxon>
        <taxon>Pleosporales</taxon>
        <taxon>Pleosporineae</taxon>
        <taxon>Pleosporaceae</taxon>
        <taxon>Bipolaris</taxon>
    </lineage>
</organism>
<dbReference type="EMBL" id="KI968845">
    <property type="protein sequence ID" value="EUN21503.1"/>
    <property type="molecule type" value="Genomic_DNA"/>
</dbReference>
<gene>
    <name evidence="1" type="ORF">COCVIDRAFT_113877</name>
</gene>
<keyword evidence="2" id="KW-1185">Reference proteome</keyword>
<accession>W7DTQ2</accession>
<dbReference type="GeneID" id="26250441"/>